<feature type="domain" description="Histidine kinase/HSP90-like ATPase" evidence="8">
    <location>
        <begin position="199"/>
        <end position="306"/>
    </location>
</feature>
<feature type="compositionally biased region" description="Basic and acidic residues" evidence="6">
    <location>
        <begin position="482"/>
        <end position="492"/>
    </location>
</feature>
<evidence type="ECO:0000256" key="6">
    <source>
        <dbReference type="SAM" id="MobiDB-lite"/>
    </source>
</evidence>
<keyword evidence="5 9" id="KW-0418">Kinase</keyword>
<dbReference type="GO" id="GO:0004673">
    <property type="term" value="F:protein histidine kinase activity"/>
    <property type="evidence" value="ECO:0007669"/>
    <property type="project" value="UniProtKB-EC"/>
</dbReference>
<dbReference type="SUPFAM" id="SSF55874">
    <property type="entry name" value="ATPase domain of HSP90 chaperone/DNA topoisomerase II/histidine kinase"/>
    <property type="match status" value="1"/>
</dbReference>
<keyword evidence="7" id="KW-0812">Transmembrane</keyword>
<comment type="caution">
    <text evidence="9">The sequence shown here is derived from an EMBL/GenBank/DDBJ whole genome shotgun (WGS) entry which is preliminary data.</text>
</comment>
<dbReference type="RefSeq" id="WP_164436170.1">
    <property type="nucleotide sequence ID" value="NZ_JAAIKT010000097.1"/>
</dbReference>
<keyword evidence="7" id="KW-1133">Transmembrane helix</keyword>
<keyword evidence="7" id="KW-0472">Membrane</keyword>
<name>A0A6G4AU84_9ACTN</name>
<dbReference type="Proteomes" id="UP000476310">
    <property type="component" value="Unassembled WGS sequence"/>
</dbReference>
<dbReference type="InterPro" id="IPR050428">
    <property type="entry name" value="TCS_sensor_his_kinase"/>
</dbReference>
<accession>A0A6G4AU84</accession>
<dbReference type="GO" id="GO:0000160">
    <property type="term" value="P:phosphorelay signal transduction system"/>
    <property type="evidence" value="ECO:0007669"/>
    <property type="project" value="TreeGrafter"/>
</dbReference>
<evidence type="ECO:0000256" key="4">
    <source>
        <dbReference type="ARBA" id="ARBA00022679"/>
    </source>
</evidence>
<evidence type="ECO:0000256" key="3">
    <source>
        <dbReference type="ARBA" id="ARBA00022553"/>
    </source>
</evidence>
<feature type="transmembrane region" description="Helical" evidence="7">
    <location>
        <begin position="6"/>
        <end position="28"/>
    </location>
</feature>
<dbReference type="PANTHER" id="PTHR45436">
    <property type="entry name" value="SENSOR HISTIDINE KINASE YKOH"/>
    <property type="match status" value="1"/>
</dbReference>
<evidence type="ECO:0000256" key="1">
    <source>
        <dbReference type="ARBA" id="ARBA00000085"/>
    </source>
</evidence>
<proteinExistence type="predicted"/>
<protein>
    <recommendedName>
        <fullName evidence="2">histidine kinase</fullName>
        <ecNumber evidence="2">2.7.13.3</ecNumber>
    </recommendedName>
</protein>
<feature type="compositionally biased region" description="Low complexity" evidence="6">
    <location>
        <begin position="394"/>
        <end position="410"/>
    </location>
</feature>
<evidence type="ECO:0000256" key="7">
    <source>
        <dbReference type="SAM" id="Phobius"/>
    </source>
</evidence>
<evidence type="ECO:0000256" key="5">
    <source>
        <dbReference type="ARBA" id="ARBA00022777"/>
    </source>
</evidence>
<organism evidence="9 10">
    <name type="scientific">Streptomyces rhizosphaericus</name>
    <dbReference type="NCBI Taxonomy" id="114699"/>
    <lineage>
        <taxon>Bacteria</taxon>
        <taxon>Bacillati</taxon>
        <taxon>Actinomycetota</taxon>
        <taxon>Actinomycetes</taxon>
        <taxon>Kitasatosporales</taxon>
        <taxon>Streptomycetaceae</taxon>
        <taxon>Streptomyces</taxon>
        <taxon>Streptomyces violaceusniger group</taxon>
    </lineage>
</organism>
<reference evidence="9" key="1">
    <citation type="submission" date="2020-02" db="EMBL/GenBank/DDBJ databases">
        <title>A new Streptomyces sp. for controlling soil-borne diseases.</title>
        <authorList>
            <person name="Li X."/>
            <person name="Tian Y."/>
            <person name="Gao K."/>
        </authorList>
    </citation>
    <scope>NUCLEOTIDE SEQUENCE [LARGE SCALE GENOMIC DNA]</scope>
    <source>
        <strain evidence="9">0250</strain>
    </source>
</reference>
<keyword evidence="4" id="KW-0808">Transferase</keyword>
<feature type="region of interest" description="Disordered" evidence="6">
    <location>
        <begin position="357"/>
        <end position="419"/>
    </location>
</feature>
<keyword evidence="10" id="KW-1185">Reference proteome</keyword>
<evidence type="ECO:0000259" key="8">
    <source>
        <dbReference type="Pfam" id="PF02518"/>
    </source>
</evidence>
<evidence type="ECO:0000313" key="10">
    <source>
        <dbReference type="Proteomes" id="UP000476310"/>
    </source>
</evidence>
<feature type="region of interest" description="Disordered" evidence="6">
    <location>
        <begin position="433"/>
        <end position="492"/>
    </location>
</feature>
<feature type="compositionally biased region" description="Low complexity" evidence="6">
    <location>
        <begin position="445"/>
        <end position="454"/>
    </location>
</feature>
<comment type="catalytic activity">
    <reaction evidence="1">
        <text>ATP + protein L-histidine = ADP + protein N-phospho-L-histidine.</text>
        <dbReference type="EC" id="2.7.13.3"/>
    </reaction>
</comment>
<dbReference type="GO" id="GO:0005886">
    <property type="term" value="C:plasma membrane"/>
    <property type="evidence" value="ECO:0007669"/>
    <property type="project" value="TreeGrafter"/>
</dbReference>
<evidence type="ECO:0000313" key="9">
    <source>
        <dbReference type="EMBL" id="NEW76925.1"/>
    </source>
</evidence>
<dbReference type="Gene3D" id="3.30.565.10">
    <property type="entry name" value="Histidine kinase-like ATPase, C-terminal domain"/>
    <property type="match status" value="1"/>
</dbReference>
<evidence type="ECO:0000256" key="2">
    <source>
        <dbReference type="ARBA" id="ARBA00012438"/>
    </source>
</evidence>
<dbReference type="InterPro" id="IPR036890">
    <property type="entry name" value="HATPase_C_sf"/>
</dbReference>
<keyword evidence="3" id="KW-0597">Phosphoprotein</keyword>
<dbReference type="PANTHER" id="PTHR45436:SF5">
    <property type="entry name" value="SENSOR HISTIDINE KINASE TRCS"/>
    <property type="match status" value="1"/>
</dbReference>
<gene>
    <name evidence="9" type="ORF">G4H13_43020</name>
</gene>
<sequence>MLSGTGAVVLAASAVLVLVLSLCLTWVVRLRRALADARRATERERAVSERERANAAEARALAAERGEEVARLAAVQTDLDEAARRERILRDSVQASFESVARNMHAMSMVQQQVLDGLEQYVEDAALMGEVMKADHAAAQMTRKAQTLLVMCGIWPARRETRPVSLFDCVRGAQSRIVEFGRVDVHGGQTLYAVAPAVEGLMHAVAELLENATVFSPSRTQVAVAIREVAAGAVIEIDDAGLGMPPDVLEKAVGQLRDGLDLAQLGAVPRLGLACVGRWSRELGFGVELSTASAYGGTRVVVFVPHRLLTEQTSAVRAADHRPVVVEPVVVGKVNQDAGGAGLGTAAADPAGGRLLNGLSVDDVPDIPGVPGAPDAPASPGTGLPRRRNRRRPASGAAPAARAASTDVAGGTDGAGGADAVDAADAVDLTTAPARAAPTPPPAAAPWTPEAARASITSVVSGTRRGRAEAEAEAVPPDDESSPDREDREGGR</sequence>
<dbReference type="AlphaFoldDB" id="A0A6G4AU84"/>
<dbReference type="EC" id="2.7.13.3" evidence="2"/>
<dbReference type="Pfam" id="PF02518">
    <property type="entry name" value="HATPase_c"/>
    <property type="match status" value="1"/>
</dbReference>
<dbReference type="EMBL" id="JAAIKT010000097">
    <property type="protein sequence ID" value="NEW76925.1"/>
    <property type="molecule type" value="Genomic_DNA"/>
</dbReference>
<dbReference type="InterPro" id="IPR003594">
    <property type="entry name" value="HATPase_dom"/>
</dbReference>